<keyword evidence="4" id="KW-0812">Transmembrane</keyword>
<comment type="similarity">
    <text evidence="1">Belongs to the glycosyltransferase 2 family.</text>
</comment>
<proteinExistence type="inferred from homology"/>
<protein>
    <submittedName>
        <fullName evidence="6">Glycosyltransferase family 2 protein</fullName>
    </submittedName>
</protein>
<evidence type="ECO:0000259" key="5">
    <source>
        <dbReference type="Pfam" id="PF00535"/>
    </source>
</evidence>
<dbReference type="EMBL" id="DXEZ01000250">
    <property type="protein sequence ID" value="HIX55183.1"/>
    <property type="molecule type" value="Genomic_DNA"/>
</dbReference>
<comment type="caution">
    <text evidence="6">The sequence shown here is derived from an EMBL/GenBank/DDBJ whole genome shotgun (WGS) entry which is preliminary data.</text>
</comment>
<organism evidence="6 7">
    <name type="scientific">Candidatus Sphingobacterium stercoripullorum</name>
    <dbReference type="NCBI Taxonomy" id="2838759"/>
    <lineage>
        <taxon>Bacteria</taxon>
        <taxon>Pseudomonadati</taxon>
        <taxon>Bacteroidota</taxon>
        <taxon>Sphingobacteriia</taxon>
        <taxon>Sphingobacteriales</taxon>
        <taxon>Sphingobacteriaceae</taxon>
        <taxon>Sphingobacterium</taxon>
    </lineage>
</organism>
<dbReference type="AlphaFoldDB" id="A0A9D1WAG8"/>
<keyword evidence="4" id="KW-0472">Membrane</keyword>
<keyword evidence="4" id="KW-1133">Transmembrane helix</keyword>
<evidence type="ECO:0000256" key="4">
    <source>
        <dbReference type="SAM" id="Phobius"/>
    </source>
</evidence>
<dbReference type="InterPro" id="IPR001173">
    <property type="entry name" value="Glyco_trans_2-like"/>
</dbReference>
<evidence type="ECO:0000256" key="2">
    <source>
        <dbReference type="ARBA" id="ARBA00022676"/>
    </source>
</evidence>
<dbReference type="Proteomes" id="UP000824156">
    <property type="component" value="Unassembled WGS sequence"/>
</dbReference>
<evidence type="ECO:0000313" key="7">
    <source>
        <dbReference type="Proteomes" id="UP000824156"/>
    </source>
</evidence>
<name>A0A9D1WAG8_9SPHI</name>
<feature type="domain" description="Glycosyltransferase 2-like" evidence="5">
    <location>
        <begin position="16"/>
        <end position="191"/>
    </location>
</feature>
<dbReference type="SUPFAM" id="SSF53448">
    <property type="entry name" value="Nucleotide-diphospho-sugar transferases"/>
    <property type="match status" value="1"/>
</dbReference>
<dbReference type="Gene3D" id="3.90.550.10">
    <property type="entry name" value="Spore Coat Polysaccharide Biosynthesis Protein SpsA, Chain A"/>
    <property type="match status" value="1"/>
</dbReference>
<dbReference type="Pfam" id="PF00535">
    <property type="entry name" value="Glycos_transf_2"/>
    <property type="match status" value="1"/>
</dbReference>
<accession>A0A9D1WAG8</accession>
<evidence type="ECO:0000256" key="3">
    <source>
        <dbReference type="ARBA" id="ARBA00022679"/>
    </source>
</evidence>
<gene>
    <name evidence="6" type="ORF">H9853_09155</name>
</gene>
<evidence type="ECO:0000313" key="6">
    <source>
        <dbReference type="EMBL" id="HIX55183.1"/>
    </source>
</evidence>
<dbReference type="PANTHER" id="PTHR43179">
    <property type="entry name" value="RHAMNOSYLTRANSFERASE WBBL"/>
    <property type="match status" value="1"/>
</dbReference>
<feature type="transmembrane region" description="Helical" evidence="4">
    <location>
        <begin position="260"/>
        <end position="285"/>
    </location>
</feature>
<keyword evidence="3" id="KW-0808">Transferase</keyword>
<sequence>MEKKEKILIPLAKVAVVILNWNGKKWLEKFIPSVVQSTYENLEVIVADNASSDDSLSWLKNNYKDRIRVIELKENYGFAEGYNQALKHVEADYFILLNSDVEVSKNWIEEIVQIMDADPSIGAAQPKILSYNNKSNFEYAGASGGFIDAFGYPFCRGRILDVIEKDNQQYENLEEVFWASGAALFIRSSVWKEMNGLDGDYFAHMEEIDLCWRLRQSNYKIICVPSSVVYHVGGGTLNSDSPQKTYLNFRNSLFTLQKNLPFGSAFFIIFIRFWMDLLALLFFMFQGKFKHASSVSRAHRHFFRDFFKTVKKRQALPPKRRVGPYYNGWIIWAFYLKKIRVFSALNRNNFQNP</sequence>
<evidence type="ECO:0000256" key="1">
    <source>
        <dbReference type="ARBA" id="ARBA00006739"/>
    </source>
</evidence>
<dbReference type="PANTHER" id="PTHR43179:SF12">
    <property type="entry name" value="GALACTOFURANOSYLTRANSFERASE GLFT2"/>
    <property type="match status" value="1"/>
</dbReference>
<keyword evidence="2" id="KW-0328">Glycosyltransferase</keyword>
<reference evidence="6" key="1">
    <citation type="journal article" date="2021" name="PeerJ">
        <title>Extensive microbial diversity within the chicken gut microbiome revealed by metagenomics and culture.</title>
        <authorList>
            <person name="Gilroy R."/>
            <person name="Ravi A."/>
            <person name="Getino M."/>
            <person name="Pursley I."/>
            <person name="Horton D.L."/>
            <person name="Alikhan N.F."/>
            <person name="Baker D."/>
            <person name="Gharbi K."/>
            <person name="Hall N."/>
            <person name="Watson M."/>
            <person name="Adriaenssens E.M."/>
            <person name="Foster-Nyarko E."/>
            <person name="Jarju S."/>
            <person name="Secka A."/>
            <person name="Antonio M."/>
            <person name="Oren A."/>
            <person name="Chaudhuri R.R."/>
            <person name="La Ragione R."/>
            <person name="Hildebrand F."/>
            <person name="Pallen M.J."/>
        </authorList>
    </citation>
    <scope>NUCLEOTIDE SEQUENCE</scope>
    <source>
        <strain evidence="6">1719</strain>
    </source>
</reference>
<dbReference type="GO" id="GO:0016757">
    <property type="term" value="F:glycosyltransferase activity"/>
    <property type="evidence" value="ECO:0007669"/>
    <property type="project" value="UniProtKB-KW"/>
</dbReference>
<reference evidence="6" key="2">
    <citation type="submission" date="2021-04" db="EMBL/GenBank/DDBJ databases">
        <authorList>
            <person name="Gilroy R."/>
        </authorList>
    </citation>
    <scope>NUCLEOTIDE SEQUENCE</scope>
    <source>
        <strain evidence="6">1719</strain>
    </source>
</reference>
<dbReference type="InterPro" id="IPR029044">
    <property type="entry name" value="Nucleotide-diphossugar_trans"/>
</dbReference>
<dbReference type="CDD" id="cd04186">
    <property type="entry name" value="GT_2_like_c"/>
    <property type="match status" value="1"/>
</dbReference>